<evidence type="ECO:0000313" key="9">
    <source>
        <dbReference type="Proteomes" id="UP000530186"/>
    </source>
</evidence>
<feature type="region of interest" description="Disordered" evidence="5">
    <location>
        <begin position="1103"/>
        <end position="1124"/>
    </location>
</feature>
<keyword evidence="4" id="KW-0572">Peptidoglycan-anchor</keyword>
<feature type="transmembrane region" description="Helical" evidence="6">
    <location>
        <begin position="29"/>
        <end position="50"/>
    </location>
</feature>
<evidence type="ECO:0000256" key="2">
    <source>
        <dbReference type="ARBA" id="ARBA00022525"/>
    </source>
</evidence>
<sequence length="1504" mass="157401">MSLSHMKKSSRAKQESKVSHFRAWKSGKIWLYGASILASLFVFGLAPTFVTNPSFGSIVVQADAAKSGTTILVNSGQMNGAKYIYIWNQNTGSIDGQMSYVGNGYFAYTYSGAAPSAITLALSDTDGQTGSNWPGDRGKLPGEDGAGNVTGILPTYHFITVNGSTVQQESAPTLTAPAALAEGTSGTSYDLSAQAQPVYATTYQTTALTPSNLTYSVTDPNGVAVSMSGATFVPTSAGDYTVTYEQNYTDAAGQTYGVRATKTLTVKNQITTPTLANTDVSYTDGTELSPKLALDLSTYYIGDEIQVPDAPQIQGKSFVGVTYKGIAVQVGDKITLTAKGAFVYTYVSYFTSLTPAATSTGQVGATIDAATLETLVDPSNSAVSIRNATITVKDSSGNNIPLDGSYQGHYWVLGTTFTPTYADTYTITYSYTDQSGTVQTATQTVKVLPAPTIDASGIPMSSDGSNTLVVNADASGHYQFDPSISITGINQGYDANGNPVANVIYNPVTYTDPATGVTDSSQFPVGSMTVLDANGNEVDPRTLTVGTYTIEWQYDGADGTAILVIQILPAGKIALTISANQYDVIPSGQTVDLSLSASDGSAYVSLTDSNGKAVDLLSALADGSLTIEVTDPFGTIITLTGTSFTTSLNGYYSINYDYTDPTTGMHVSAQGSIFVQPQVIAPNDSVLQEGKGTFTFDTPTVVDAENGGQTDGTGYVKNPNYFPYDTNISDGNMSDAGNFTSKTLTDASGKVISPADFGKLKAGTYKATYVYSYSDRWNSNNTNSSTYGADFQISVTQTVYVSNLTVDNGAGTVGTELNLATLITDKTDSTGTQTAQAISYALVNADQTLTGLSEKWTPTQSGTYRIQYSYIDANSGLQVTAIVTIIVKNGTLVAPKDVTQTATSFVPPLTLTNQSGNAVTVTAKVSGNADLSALTPGTYTITYTASGYDTVTQKLIITAPATPATTTVDHTANNGDGLTPSRTISLAGNVGDSVTIPTAAQVAGNNKTGYTLTKITFNGAVVQAGDTVTLAEKNALVYHYTKNPVNTDISVTKNVDEKGNVLSDTTGYELVSSTVNPPVVVVINPDGDTETTTTTVKVWKVKTPPITPPTPATTTVGHTANNGDGLTPSRTISLAGNVGDSVTIPTAAQVAGNNKTGYTLTKITFNGAVVQAGDTVTLAEKNALVYHYTKNPVNTDISVTKNVDEKGNVLSDTTGYELVSSTVNPPVVVVINPDGDTETTTTTVKVWKVKTPPITPPTPATTTVGHTVNNGDGLTPSRTISLAGNVGDSVTIPTAAQVAGNNKTGYTLTKITFNGAVVQAGDTVTLAEKNALVYHYTKNPVNTDISVTKNVDEKGNVLSDTTGYELVSSTVNPPVVVVINPDGDTETTITTVKVWKRKVNPIVPDKTTPPKRPALHFGGIPGVKSLPDSDNQQPKPVSKEEQALPNTGENSDNQQSKPATKTQKTLPNTGETSDSKLLSSGVSLMTLLIATLGIEILKKRKKEL</sequence>
<organism evidence="8 9">
    <name type="scientific">Pseudolactococcus laudensis</name>
    <dbReference type="NCBI Taxonomy" id="1494461"/>
    <lineage>
        <taxon>Bacteria</taxon>
        <taxon>Bacillati</taxon>
        <taxon>Bacillota</taxon>
        <taxon>Bacilli</taxon>
        <taxon>Lactobacillales</taxon>
        <taxon>Streptococcaceae</taxon>
        <taxon>Pseudolactococcus</taxon>
    </lineage>
</organism>
<protein>
    <submittedName>
        <fullName evidence="8">LPXTG cell wall anchor domain-containing protein</fullName>
    </submittedName>
</protein>
<dbReference type="InterPro" id="IPR046763">
    <property type="entry name" value="Phage_tube_C"/>
</dbReference>
<feature type="compositionally biased region" description="Polar residues" evidence="5">
    <location>
        <begin position="1444"/>
        <end position="1477"/>
    </location>
</feature>
<dbReference type="InterPro" id="IPR019931">
    <property type="entry name" value="LPXTG_anchor"/>
</dbReference>
<dbReference type="NCBIfam" id="TIGR01167">
    <property type="entry name" value="LPXTG_anchor"/>
    <property type="match status" value="1"/>
</dbReference>
<gene>
    <name evidence="8" type="ORF">HZR21_02295</name>
</gene>
<keyword evidence="6" id="KW-1133">Transmembrane helix</keyword>
<evidence type="ECO:0000256" key="4">
    <source>
        <dbReference type="ARBA" id="ARBA00023088"/>
    </source>
</evidence>
<keyword evidence="1" id="KW-0134">Cell wall</keyword>
<evidence type="ECO:0000259" key="7">
    <source>
        <dbReference type="PROSITE" id="PS50847"/>
    </source>
</evidence>
<keyword evidence="6" id="KW-0472">Membrane</keyword>
<comment type="caution">
    <text evidence="8">The sequence shown here is derived from an EMBL/GenBank/DDBJ whole genome shotgun (WGS) entry which is preliminary data.</text>
</comment>
<keyword evidence="2" id="KW-0964">Secreted</keyword>
<accession>A0A7V8MZL5</accession>
<evidence type="ECO:0000256" key="6">
    <source>
        <dbReference type="SAM" id="Phobius"/>
    </source>
</evidence>
<dbReference type="Proteomes" id="UP000530186">
    <property type="component" value="Unassembled WGS sequence"/>
</dbReference>
<evidence type="ECO:0000256" key="1">
    <source>
        <dbReference type="ARBA" id="ARBA00022512"/>
    </source>
</evidence>
<dbReference type="EMBL" id="JACBNY010000002">
    <property type="protein sequence ID" value="MBA0015985.1"/>
    <property type="molecule type" value="Genomic_DNA"/>
</dbReference>
<evidence type="ECO:0000256" key="5">
    <source>
        <dbReference type="SAM" id="MobiDB-lite"/>
    </source>
</evidence>
<dbReference type="Pfam" id="PF20608">
    <property type="entry name" value="Phage_tube_C"/>
    <property type="match status" value="1"/>
</dbReference>
<keyword evidence="6" id="KW-0812">Transmembrane</keyword>
<dbReference type="RefSeq" id="WP_180746070.1">
    <property type="nucleotide sequence ID" value="NZ_JACBNY010000002.1"/>
</dbReference>
<keyword evidence="3" id="KW-0732">Signal</keyword>
<keyword evidence="9" id="KW-1185">Reference proteome</keyword>
<dbReference type="PROSITE" id="PS50847">
    <property type="entry name" value="GRAM_POS_ANCHORING"/>
    <property type="match status" value="1"/>
</dbReference>
<proteinExistence type="predicted"/>
<feature type="domain" description="Gram-positive cocci surface proteins LPxTG" evidence="7">
    <location>
        <begin position="1466"/>
        <end position="1504"/>
    </location>
</feature>
<name>A0A7V8MZL5_9LACT</name>
<dbReference type="GeneID" id="303194336"/>
<evidence type="ECO:0000256" key="3">
    <source>
        <dbReference type="ARBA" id="ARBA00022729"/>
    </source>
</evidence>
<feature type="region of interest" description="Disordered" evidence="5">
    <location>
        <begin position="1402"/>
        <end position="1477"/>
    </location>
</feature>
<reference evidence="8 9" key="1">
    <citation type="submission" date="2020-07" db="EMBL/GenBank/DDBJ databases">
        <authorList>
            <person name="Hilgarth M."/>
            <person name="Werum V."/>
            <person name="Vogel R.F."/>
        </authorList>
    </citation>
    <scope>NUCLEOTIDE SEQUENCE [LARGE SCALE GENOMIC DNA]</scope>
    <source>
        <strain evidence="8 9">DSM 28961</strain>
    </source>
</reference>
<dbReference type="Pfam" id="PF00746">
    <property type="entry name" value="Gram_pos_anchor"/>
    <property type="match status" value="1"/>
</dbReference>
<evidence type="ECO:0000313" key="8">
    <source>
        <dbReference type="EMBL" id="MBA0015985.1"/>
    </source>
</evidence>